<dbReference type="InterPro" id="IPR021833">
    <property type="entry name" value="DUF3425"/>
</dbReference>
<proteinExistence type="predicted"/>
<dbReference type="PANTHER" id="PTHR38116">
    <property type="entry name" value="CHROMOSOME 7, WHOLE GENOME SHOTGUN SEQUENCE"/>
    <property type="match status" value="1"/>
</dbReference>
<dbReference type="PANTHER" id="PTHR38116:SF9">
    <property type="entry name" value="BZIP DOMAIN-CONTAINING PROTEIN"/>
    <property type="match status" value="1"/>
</dbReference>
<name>A0A1V6YVB2_PENNA</name>
<sequence length="345" mass="39151">MSRATRKDVVPTLDQDALERKRILNVLAQRRYRESSNFPTKGHRKRNKERLQVLQSRAEKNESSTEVLPPNETPCALPTAHESLATHTVSPKETSSVLTSKPTQSLPHGLSLLAWSFPCSPTGEWPEMNTEPFDFNEHEDLFAHKLPDISNFPGNITAELQDYDTTSFSFPDDHILEVPSLTLLNAAMKIAQRLNITELIWDMSAVSPFFDHNSSQPSMTDPPSLTSSPASGPSSRISPSYHMAFFDELPPHLQPTPTQRLIPHHPVLDLLPWPSTRDKLIQVFNLPVNLRPQTAQDPMGIVRLVYDMEDSSGEGMKVNGQDPFKPQEWEIGQLLFQRWWWAFEK</sequence>
<organism evidence="2 3">
    <name type="scientific">Penicillium nalgiovense</name>
    <dbReference type="NCBI Taxonomy" id="60175"/>
    <lineage>
        <taxon>Eukaryota</taxon>
        <taxon>Fungi</taxon>
        <taxon>Dikarya</taxon>
        <taxon>Ascomycota</taxon>
        <taxon>Pezizomycotina</taxon>
        <taxon>Eurotiomycetes</taxon>
        <taxon>Eurotiomycetidae</taxon>
        <taxon>Eurotiales</taxon>
        <taxon>Aspergillaceae</taxon>
        <taxon>Penicillium</taxon>
    </lineage>
</organism>
<reference evidence="3" key="1">
    <citation type="journal article" date="2017" name="Nat. Microbiol.">
        <title>Global analysis of biosynthetic gene clusters reveals vast potential of secondary metabolite production in Penicillium species.</title>
        <authorList>
            <person name="Nielsen J.C."/>
            <person name="Grijseels S."/>
            <person name="Prigent S."/>
            <person name="Ji B."/>
            <person name="Dainat J."/>
            <person name="Nielsen K.F."/>
            <person name="Frisvad J.C."/>
            <person name="Workman M."/>
            <person name="Nielsen J."/>
        </authorList>
    </citation>
    <scope>NUCLEOTIDE SEQUENCE [LARGE SCALE GENOMIC DNA]</scope>
    <source>
        <strain evidence="3">IBT 13039</strain>
    </source>
</reference>
<accession>A0A1V6YVB2</accession>
<feature type="compositionally biased region" description="Polar residues" evidence="1">
    <location>
        <begin position="212"/>
        <end position="221"/>
    </location>
</feature>
<evidence type="ECO:0000313" key="2">
    <source>
        <dbReference type="EMBL" id="OQE91218.1"/>
    </source>
</evidence>
<comment type="caution">
    <text evidence="2">The sequence shown here is derived from an EMBL/GenBank/DDBJ whole genome shotgun (WGS) entry which is preliminary data.</text>
</comment>
<dbReference type="Proteomes" id="UP000191691">
    <property type="component" value="Unassembled WGS sequence"/>
</dbReference>
<protein>
    <recommendedName>
        <fullName evidence="4">BZIP domain-containing protein</fullName>
    </recommendedName>
</protein>
<feature type="region of interest" description="Disordered" evidence="1">
    <location>
        <begin position="212"/>
        <end position="236"/>
    </location>
</feature>
<dbReference type="STRING" id="60175.A0A1V6YVB2"/>
<dbReference type="CDD" id="cd14688">
    <property type="entry name" value="bZIP_YAP"/>
    <property type="match status" value="1"/>
</dbReference>
<dbReference type="AlphaFoldDB" id="A0A1V6YVB2"/>
<dbReference type="EMBL" id="MOOB01000010">
    <property type="protein sequence ID" value="OQE91218.1"/>
    <property type="molecule type" value="Genomic_DNA"/>
</dbReference>
<evidence type="ECO:0000256" key="1">
    <source>
        <dbReference type="SAM" id="MobiDB-lite"/>
    </source>
</evidence>
<gene>
    <name evidence="2" type="ORF">PENNAL_c0010G02951</name>
</gene>
<evidence type="ECO:0008006" key="4">
    <source>
        <dbReference type="Google" id="ProtNLM"/>
    </source>
</evidence>
<keyword evidence="3" id="KW-1185">Reference proteome</keyword>
<evidence type="ECO:0000313" key="3">
    <source>
        <dbReference type="Proteomes" id="UP000191691"/>
    </source>
</evidence>
<dbReference type="OMA" id="PQEWEIG"/>
<feature type="compositionally biased region" description="Low complexity" evidence="1">
    <location>
        <begin position="222"/>
        <end position="236"/>
    </location>
</feature>
<dbReference type="Pfam" id="PF11905">
    <property type="entry name" value="DUF3425"/>
    <property type="match status" value="1"/>
</dbReference>